<dbReference type="PANTHER" id="PTHR30265">
    <property type="entry name" value="RHO-INTERACTING TRANSCRIPTION TERMINATION FACTOR NUSG"/>
    <property type="match status" value="1"/>
</dbReference>
<comment type="function">
    <text evidence="4">Enhances distal genes transcription elongation in a specialized subset of operons that encode extracytoplasmic components.</text>
</comment>
<dbReference type="PANTHER" id="PTHR30265:SF7">
    <property type="entry name" value="TRANSCRIPTION ANTITERMINATION PROTEIN RFAH"/>
    <property type="match status" value="1"/>
</dbReference>
<dbReference type="NCBIfam" id="NF006534">
    <property type="entry name" value="PRK09014.1"/>
    <property type="match status" value="1"/>
</dbReference>
<keyword evidence="1 4" id="KW-0889">Transcription antitermination</keyword>
<comment type="similarity">
    <text evidence="4">Belongs to the RfaH family.</text>
</comment>
<dbReference type="Proteomes" id="UP000001962">
    <property type="component" value="Chromosome"/>
</dbReference>
<dbReference type="InterPro" id="IPR043425">
    <property type="entry name" value="NusG-like"/>
</dbReference>
<sequence length="177" mass="19736">MGTVIVTEQQEHRAWYLIYTKPRQEEAARDNLGRQGFHAWLPRVRVVKRRGTRRVPVVEPMFPRYLFVELDSAYQDWSPISSTLGVTSLVRFGGVPAKVPGPLVAALQARADEDDICDLSARQQPRAGDTVRVAHGAFAGYEAVFQARSGRERVLVLLEVAGKQSRVTLPADDIDPV</sequence>
<evidence type="ECO:0000313" key="7">
    <source>
        <dbReference type="Proteomes" id="UP000001962"/>
    </source>
</evidence>
<keyword evidence="4" id="KW-0238">DNA-binding</keyword>
<dbReference type="NCBIfam" id="TIGR01955">
    <property type="entry name" value="RfaH"/>
    <property type="match status" value="1"/>
</dbReference>
<dbReference type="SUPFAM" id="SSF82679">
    <property type="entry name" value="N-utilization substance G protein NusG, N-terminal domain"/>
    <property type="match status" value="1"/>
</dbReference>
<evidence type="ECO:0000256" key="4">
    <source>
        <dbReference type="HAMAP-Rule" id="MF_00951"/>
    </source>
</evidence>
<keyword evidence="2 4" id="KW-0805">Transcription regulation</keyword>
<dbReference type="GO" id="GO:0003677">
    <property type="term" value="F:DNA binding"/>
    <property type="evidence" value="ECO:0007669"/>
    <property type="project" value="UniProtKB-UniRule"/>
</dbReference>
<comment type="subunit">
    <text evidence="4">Interacts with both the nontemplate DNA and the RNA polymerase (RNAP).</text>
</comment>
<dbReference type="CDD" id="cd09892">
    <property type="entry name" value="NGN_SP_RfaH"/>
    <property type="match status" value="1"/>
</dbReference>
<keyword evidence="7" id="KW-1185">Reference proteome</keyword>
<dbReference type="GO" id="GO:0001073">
    <property type="term" value="F:transcription antitermination factor activity, DNA binding"/>
    <property type="evidence" value="ECO:0007669"/>
    <property type="project" value="UniProtKB-UniRule"/>
</dbReference>
<dbReference type="RefSeq" id="WP_011627846.1">
    <property type="nucleotide sequence ID" value="NC_008340.1"/>
</dbReference>
<dbReference type="InterPro" id="IPR008991">
    <property type="entry name" value="Translation_prot_SH3-like_sf"/>
</dbReference>
<dbReference type="KEGG" id="aeh:Mlg_0093"/>
<dbReference type="Gene3D" id="3.30.70.940">
    <property type="entry name" value="NusG, N-terminal domain"/>
    <property type="match status" value="1"/>
</dbReference>
<evidence type="ECO:0000256" key="3">
    <source>
        <dbReference type="ARBA" id="ARBA00023163"/>
    </source>
</evidence>
<dbReference type="AlphaFoldDB" id="Q0ACI7"/>
<evidence type="ECO:0000256" key="2">
    <source>
        <dbReference type="ARBA" id="ARBA00023015"/>
    </source>
</evidence>
<evidence type="ECO:0000259" key="5">
    <source>
        <dbReference type="SMART" id="SM00738"/>
    </source>
</evidence>
<dbReference type="GO" id="GO:0006354">
    <property type="term" value="P:DNA-templated transcription elongation"/>
    <property type="evidence" value="ECO:0007669"/>
    <property type="project" value="InterPro"/>
</dbReference>
<dbReference type="InterPro" id="IPR010215">
    <property type="entry name" value="Transcription_antiterm_RfaH"/>
</dbReference>
<gene>
    <name evidence="4" type="primary">rfaH</name>
    <name evidence="6" type="ordered locus">Mlg_0093</name>
</gene>
<dbReference type="GO" id="GO:0005829">
    <property type="term" value="C:cytosol"/>
    <property type="evidence" value="ECO:0007669"/>
    <property type="project" value="TreeGrafter"/>
</dbReference>
<reference evidence="7" key="1">
    <citation type="submission" date="2006-08" db="EMBL/GenBank/DDBJ databases">
        <title>Complete sequence of Alkalilimnicola ehrilichei MLHE-1.</title>
        <authorList>
            <person name="Copeland A."/>
            <person name="Lucas S."/>
            <person name="Lapidus A."/>
            <person name="Barry K."/>
            <person name="Detter J.C."/>
            <person name="Glavina del Rio T."/>
            <person name="Hammon N."/>
            <person name="Israni S."/>
            <person name="Dalin E."/>
            <person name="Tice H."/>
            <person name="Pitluck S."/>
            <person name="Sims D."/>
            <person name="Brettin T."/>
            <person name="Bruce D."/>
            <person name="Han C."/>
            <person name="Tapia R."/>
            <person name="Gilna P."/>
            <person name="Schmutz J."/>
            <person name="Larimer F."/>
            <person name="Land M."/>
            <person name="Hauser L."/>
            <person name="Kyrpides N."/>
            <person name="Mikhailova N."/>
            <person name="Oremland R.S."/>
            <person name="Hoeft S.E."/>
            <person name="Switzer-Blum J."/>
            <person name="Kulp T."/>
            <person name="King G."/>
            <person name="Tabita R."/>
            <person name="Witte B."/>
            <person name="Santini J.M."/>
            <person name="Basu P."/>
            <person name="Hollibaugh J.T."/>
            <person name="Xie G."/>
            <person name="Stolz J.F."/>
            <person name="Richardson P."/>
        </authorList>
    </citation>
    <scope>NUCLEOTIDE SEQUENCE [LARGE SCALE GENOMIC DNA]</scope>
    <source>
        <strain evidence="7">ATCC BAA-1101 / DSM 17681 / MLHE-1</strain>
    </source>
</reference>
<dbReference type="OrthoDB" id="9790639at2"/>
<keyword evidence="3 4" id="KW-0804">Transcription</keyword>
<feature type="domain" description="NusG-like N-terminal" evidence="5">
    <location>
        <begin position="12"/>
        <end position="111"/>
    </location>
</feature>
<evidence type="ECO:0000313" key="6">
    <source>
        <dbReference type="EMBL" id="ABI55450.1"/>
    </source>
</evidence>
<organism evidence="6 7">
    <name type="scientific">Alkalilimnicola ehrlichii (strain ATCC BAA-1101 / DSM 17681 / MLHE-1)</name>
    <dbReference type="NCBI Taxonomy" id="187272"/>
    <lineage>
        <taxon>Bacteria</taxon>
        <taxon>Pseudomonadati</taxon>
        <taxon>Pseudomonadota</taxon>
        <taxon>Gammaproteobacteria</taxon>
        <taxon>Chromatiales</taxon>
        <taxon>Ectothiorhodospiraceae</taxon>
        <taxon>Alkalilimnicola</taxon>
    </lineage>
</organism>
<dbReference type="InterPro" id="IPR006645">
    <property type="entry name" value="NGN-like_dom"/>
</dbReference>
<dbReference type="SMART" id="SM00738">
    <property type="entry name" value="NGN"/>
    <property type="match status" value="1"/>
</dbReference>
<dbReference type="HOGENOM" id="CLU_067287_5_0_6"/>
<evidence type="ECO:0000256" key="1">
    <source>
        <dbReference type="ARBA" id="ARBA00022814"/>
    </source>
</evidence>
<dbReference type="EMBL" id="CP000453">
    <property type="protein sequence ID" value="ABI55450.1"/>
    <property type="molecule type" value="Genomic_DNA"/>
</dbReference>
<accession>Q0ACI7</accession>
<name>Q0ACI7_ALKEH</name>
<dbReference type="HAMAP" id="MF_00951">
    <property type="entry name" value="RfaH"/>
    <property type="match status" value="1"/>
</dbReference>
<protein>
    <recommendedName>
        <fullName evidence="4">Transcription antitermination protein RfaH</fullName>
    </recommendedName>
</protein>
<dbReference type="CDD" id="cd06091">
    <property type="entry name" value="KOW_NusG"/>
    <property type="match status" value="1"/>
</dbReference>
<dbReference type="InterPro" id="IPR036735">
    <property type="entry name" value="NGN_dom_sf"/>
</dbReference>
<dbReference type="eggNOG" id="COG0250">
    <property type="taxonomic scope" value="Bacteria"/>
</dbReference>
<dbReference type="Pfam" id="PF02357">
    <property type="entry name" value="NusG"/>
    <property type="match status" value="1"/>
</dbReference>
<dbReference type="SUPFAM" id="SSF50104">
    <property type="entry name" value="Translation proteins SH3-like domain"/>
    <property type="match status" value="1"/>
</dbReference>
<proteinExistence type="inferred from homology"/>